<dbReference type="AlphaFoldDB" id="H3SJ08"/>
<name>H3SJ08_9BACL</name>
<dbReference type="OrthoDB" id="2591674at2"/>
<evidence type="ECO:0008006" key="5">
    <source>
        <dbReference type="Google" id="ProtNLM"/>
    </source>
</evidence>
<feature type="compositionally biased region" description="Low complexity" evidence="1">
    <location>
        <begin position="238"/>
        <end position="249"/>
    </location>
</feature>
<feature type="transmembrane region" description="Helical" evidence="2">
    <location>
        <begin position="151"/>
        <end position="172"/>
    </location>
</feature>
<sequence>MNVIQIGSLTINGDLLASFASFLIAALVISLRVRMDKGLSRRYADWAYGVAFICMLNAKFGFLWDAPSILWEQPRTLLFLSGMSTNGNMLLVLGLIVWTTVYVRRNGLSYPVLSDLLAYGLLAFLAAYGWLYALQDSAAPGYTTLPMPSGIFPRGLPPVESMLALLLLAGIWMRRRPPGSLSDAQWTFVPVGAFGMLASFLKTHETIWMGLAPEQWLCVVLLAAGYMVVRHREKTDTETGMETETGADTSPERSADMEEG</sequence>
<feature type="transmembrane region" description="Helical" evidence="2">
    <location>
        <begin position="45"/>
        <end position="64"/>
    </location>
</feature>
<protein>
    <recommendedName>
        <fullName evidence="5">Prolipoprotein diacylglyceryl transferase</fullName>
    </recommendedName>
</protein>
<feature type="transmembrane region" description="Helical" evidence="2">
    <location>
        <begin position="76"/>
        <end position="98"/>
    </location>
</feature>
<dbReference type="PATRIC" id="fig|1131935.3.peg.3660"/>
<evidence type="ECO:0000313" key="3">
    <source>
        <dbReference type="EMBL" id="EHQ60945.1"/>
    </source>
</evidence>
<feature type="transmembrane region" description="Helical" evidence="2">
    <location>
        <begin position="110"/>
        <end position="131"/>
    </location>
</feature>
<evidence type="ECO:0000256" key="1">
    <source>
        <dbReference type="SAM" id="MobiDB-lite"/>
    </source>
</evidence>
<reference evidence="3 4" key="1">
    <citation type="journal article" date="2012" name="J. Bacteriol.">
        <title>Genome Sequence of the Pattern-Forming Social Bacterium Paenibacillus dendritiformis C454 Chiral Morphotype.</title>
        <authorList>
            <person name="Sirota-Madi A."/>
            <person name="Olender T."/>
            <person name="Helman Y."/>
            <person name="Brainis I."/>
            <person name="Finkelshtein A."/>
            <person name="Roth D."/>
            <person name="Hagai E."/>
            <person name="Leshkowitz D."/>
            <person name="Brodsky L."/>
            <person name="Galatenko V."/>
            <person name="Nikolaev V."/>
            <person name="Gutnick D.L."/>
            <person name="Lancet D."/>
            <person name="Ben-Jacob E."/>
        </authorList>
    </citation>
    <scope>NUCLEOTIDE SEQUENCE [LARGE SCALE GENOMIC DNA]</scope>
    <source>
        <strain evidence="3 4">C454</strain>
    </source>
</reference>
<dbReference type="RefSeq" id="WP_006678010.1">
    <property type="nucleotide sequence ID" value="NZ_AHKH01000051.1"/>
</dbReference>
<feature type="region of interest" description="Disordered" evidence="1">
    <location>
        <begin position="234"/>
        <end position="260"/>
    </location>
</feature>
<keyword evidence="4" id="KW-1185">Reference proteome</keyword>
<evidence type="ECO:0000256" key="2">
    <source>
        <dbReference type="SAM" id="Phobius"/>
    </source>
</evidence>
<feature type="transmembrane region" description="Helical" evidence="2">
    <location>
        <begin position="15"/>
        <end position="33"/>
    </location>
</feature>
<keyword evidence="2" id="KW-0812">Transmembrane</keyword>
<feature type="transmembrane region" description="Helical" evidence="2">
    <location>
        <begin position="207"/>
        <end position="229"/>
    </location>
</feature>
<dbReference type="STRING" id="1131935.PDENDC454_17608"/>
<keyword evidence="2" id="KW-0472">Membrane</keyword>
<feature type="compositionally biased region" description="Basic and acidic residues" evidence="1">
    <location>
        <begin position="250"/>
        <end position="260"/>
    </location>
</feature>
<proteinExistence type="predicted"/>
<gene>
    <name evidence="3" type="ORF">PDENDC454_17608</name>
</gene>
<feature type="transmembrane region" description="Helical" evidence="2">
    <location>
        <begin position="184"/>
        <end position="201"/>
    </location>
</feature>
<dbReference type="Proteomes" id="UP000003900">
    <property type="component" value="Unassembled WGS sequence"/>
</dbReference>
<keyword evidence="2" id="KW-1133">Transmembrane helix</keyword>
<dbReference type="EMBL" id="AHKH01000051">
    <property type="protein sequence ID" value="EHQ60945.1"/>
    <property type="molecule type" value="Genomic_DNA"/>
</dbReference>
<accession>H3SJ08</accession>
<comment type="caution">
    <text evidence="3">The sequence shown here is derived from an EMBL/GenBank/DDBJ whole genome shotgun (WGS) entry which is preliminary data.</text>
</comment>
<evidence type="ECO:0000313" key="4">
    <source>
        <dbReference type="Proteomes" id="UP000003900"/>
    </source>
</evidence>
<organism evidence="3 4">
    <name type="scientific">Paenibacillus dendritiformis C454</name>
    <dbReference type="NCBI Taxonomy" id="1131935"/>
    <lineage>
        <taxon>Bacteria</taxon>
        <taxon>Bacillati</taxon>
        <taxon>Bacillota</taxon>
        <taxon>Bacilli</taxon>
        <taxon>Bacillales</taxon>
        <taxon>Paenibacillaceae</taxon>
        <taxon>Paenibacillus</taxon>
    </lineage>
</organism>